<proteinExistence type="predicted"/>
<gene>
    <name evidence="1" type="ORF">A7X81_01430</name>
</gene>
<organism evidence="1 2">
    <name type="scientific">Campylobacter ornithocola</name>
    <dbReference type="NCBI Taxonomy" id="1848766"/>
    <lineage>
        <taxon>Bacteria</taxon>
        <taxon>Pseudomonadati</taxon>
        <taxon>Campylobacterota</taxon>
        <taxon>Epsilonproteobacteria</taxon>
        <taxon>Campylobacterales</taxon>
        <taxon>Campylobacteraceae</taxon>
        <taxon>Campylobacter</taxon>
    </lineage>
</organism>
<name>A0AA91FQX1_9BACT</name>
<comment type="caution">
    <text evidence="1">The sequence shown here is derived from an EMBL/GenBank/DDBJ whole genome shotgun (WGS) entry which is preliminary data.</text>
</comment>
<dbReference type="AlphaFoldDB" id="A0AA91FQX1"/>
<evidence type="ECO:0000313" key="1">
    <source>
        <dbReference type="EMBL" id="OCX43648.1"/>
    </source>
</evidence>
<keyword evidence="2" id="KW-1185">Reference proteome</keyword>
<dbReference type="EMBL" id="LXSU01000022">
    <property type="protein sequence ID" value="OCX43648.1"/>
    <property type="molecule type" value="Genomic_DNA"/>
</dbReference>
<accession>A0AA91FQX1</accession>
<dbReference type="Proteomes" id="UP000094873">
    <property type="component" value="Unassembled WGS sequence"/>
</dbReference>
<protein>
    <submittedName>
        <fullName evidence="1">Uncharacterized protein</fullName>
    </submittedName>
</protein>
<reference evidence="1 2" key="1">
    <citation type="submission" date="2016-05" db="EMBL/GenBank/DDBJ databases">
        <authorList>
            <person name="Caceres A."/>
            <person name="Munoz I."/>
            <person name="Iraola G."/>
            <person name="Diaz-Viraque F."/>
            <person name="Greif G."/>
            <person name="Collado L."/>
        </authorList>
    </citation>
    <scope>NUCLEOTIDE SEQUENCE [LARGE SCALE GENOMIC DNA]</scope>
    <source>
        <strain evidence="1 2">WBE38</strain>
    </source>
</reference>
<evidence type="ECO:0000313" key="2">
    <source>
        <dbReference type="Proteomes" id="UP000094873"/>
    </source>
</evidence>
<sequence>MNLIFLEQYSPTSTHLFCLLSFAIFFSSSLQGTSPINTLSLSQQPPPVKPKNLSLERHLLSFLLK</sequence>